<dbReference type="InterPro" id="IPR004843">
    <property type="entry name" value="Calcineurin-like_PHP"/>
</dbReference>
<dbReference type="Pfam" id="PF00149">
    <property type="entry name" value="Metallophos"/>
    <property type="match status" value="1"/>
</dbReference>
<protein>
    <submittedName>
        <fullName evidence="2">Calcineurin-like phosphoesterase</fullName>
    </submittedName>
</protein>
<dbReference type="EMBL" id="MK500327">
    <property type="protein sequence ID" value="QBK85649.1"/>
    <property type="molecule type" value="Genomic_DNA"/>
</dbReference>
<feature type="domain" description="Calcineurin-like phosphoesterase" evidence="1">
    <location>
        <begin position="6"/>
        <end position="218"/>
    </location>
</feature>
<dbReference type="Gene3D" id="3.60.21.10">
    <property type="match status" value="1"/>
</dbReference>
<dbReference type="SUPFAM" id="SSF56300">
    <property type="entry name" value="Metallo-dependent phosphatases"/>
    <property type="match status" value="1"/>
</dbReference>
<dbReference type="GO" id="GO:0016787">
    <property type="term" value="F:hydrolase activity"/>
    <property type="evidence" value="ECO:0007669"/>
    <property type="project" value="InterPro"/>
</dbReference>
<name>A0A481YRJ3_9VIRU</name>
<dbReference type="PANTHER" id="PTHR37844">
    <property type="entry name" value="SER/THR PROTEIN PHOSPHATASE SUPERFAMILY (AFU_ORTHOLOGUE AFUA_1G14840)"/>
    <property type="match status" value="1"/>
</dbReference>
<organism evidence="2">
    <name type="scientific">Marseillevirus LCMAC101</name>
    <dbReference type="NCBI Taxonomy" id="2506602"/>
    <lineage>
        <taxon>Viruses</taxon>
        <taxon>Varidnaviria</taxon>
        <taxon>Bamfordvirae</taxon>
        <taxon>Nucleocytoviricota</taxon>
        <taxon>Megaviricetes</taxon>
        <taxon>Pimascovirales</taxon>
        <taxon>Pimascovirales incertae sedis</taxon>
        <taxon>Marseilleviridae</taxon>
    </lineage>
</organism>
<dbReference type="PANTHER" id="PTHR37844:SF1">
    <property type="entry name" value="CALCINEURIN-LIKE PHOSPHOESTERASE DOMAIN-CONTAINING PROTEIN"/>
    <property type="match status" value="1"/>
</dbReference>
<evidence type="ECO:0000259" key="1">
    <source>
        <dbReference type="Pfam" id="PF00149"/>
    </source>
</evidence>
<dbReference type="InterPro" id="IPR029052">
    <property type="entry name" value="Metallo-depent_PP-like"/>
</dbReference>
<reference evidence="2" key="1">
    <citation type="journal article" date="2019" name="MBio">
        <title>Virus Genomes from Deep Sea Sediments Expand the Ocean Megavirome and Support Independent Origins of Viral Gigantism.</title>
        <authorList>
            <person name="Backstrom D."/>
            <person name="Yutin N."/>
            <person name="Jorgensen S.L."/>
            <person name="Dharamshi J."/>
            <person name="Homa F."/>
            <person name="Zaremba-Niedwiedzka K."/>
            <person name="Spang A."/>
            <person name="Wolf Y.I."/>
            <person name="Koonin E.V."/>
            <person name="Ettema T.J."/>
        </authorList>
    </citation>
    <scope>NUCLEOTIDE SEQUENCE</scope>
</reference>
<accession>A0A481YRJ3</accession>
<evidence type="ECO:0000313" key="2">
    <source>
        <dbReference type="EMBL" id="QBK85649.1"/>
    </source>
</evidence>
<sequence length="245" mass="28111">MVRLQIISDIHMENGTKLDEIIYPDPEGILIVAGDVARVENYNLYESTLKYLCSKFEKVILVPGNHEYYCIGENIKTMDLIMTTLHTFASQLGNLIVLDNDGHTVGDTIIYGSTFWSYCPSHLFPQTPIYMGPMIRKRLMTSHDFNRLHFQALIQLENMIELAEERKKKLIVVTHYAPTFNGTLHPKYAKSPNKQRYCSQNDYLLSNKVIKNWIYGHTDFNGNTGKLLTNQVVSKGAIFPFTLEI</sequence>
<proteinExistence type="predicted"/>
<gene>
    <name evidence="2" type="ORF">LCMAC101_02440</name>
</gene>